<proteinExistence type="predicted"/>
<keyword evidence="3" id="KW-1185">Reference proteome</keyword>
<organism evidence="2 3">
    <name type="scientific">Piscinibacterium candidicorallinum</name>
    <dbReference type="NCBI Taxonomy" id="1793872"/>
    <lineage>
        <taxon>Bacteria</taxon>
        <taxon>Pseudomonadati</taxon>
        <taxon>Pseudomonadota</taxon>
        <taxon>Betaproteobacteria</taxon>
        <taxon>Burkholderiales</taxon>
        <taxon>Piscinibacterium</taxon>
    </lineage>
</organism>
<sequence length="358" mass="38545">MSGPPPDQFGLFGEESGAPSKPPAGRQASRKAREAEPAGPLPDALQLPRPLPPGVHLGTSSWSFPGWAGLVYPEAATESTLARKGLKQYARHPVLGGVGIDRGFYAPLSETQYRDYAQQVPPHFRFLIKAPSTVCDAMIRGERGVALQPNADFLNARLAVEQFVKPCLDGLEAKAGALVFQLSPVHRALLADPAGFAARIGEFFGAIRAAEPRPATLALELRDPELLTPRLVRTLGEHGVRLCIGIHARMPELARQARALELLPPGPLVVRWSLHAGMKYEGARDRYAPFNRLVDPDLDTRHGLADLAAAHVRMGQPVQVIINNKAEGSAPLSVLELARAIIDRLADTPLPPATPESP</sequence>
<dbReference type="RefSeq" id="WP_377303128.1">
    <property type="nucleotide sequence ID" value="NZ_CP180191.1"/>
</dbReference>
<dbReference type="EMBL" id="JBHRTI010000004">
    <property type="protein sequence ID" value="MFC3147766.1"/>
    <property type="molecule type" value="Genomic_DNA"/>
</dbReference>
<dbReference type="Proteomes" id="UP001595556">
    <property type="component" value="Unassembled WGS sequence"/>
</dbReference>
<name>A0ABV7H5D6_9BURK</name>
<dbReference type="InterPro" id="IPR036520">
    <property type="entry name" value="UPF0759_sf"/>
</dbReference>
<dbReference type="PANTHER" id="PTHR30348">
    <property type="entry name" value="UNCHARACTERIZED PROTEIN YECE"/>
    <property type="match status" value="1"/>
</dbReference>
<dbReference type="Pfam" id="PF01904">
    <property type="entry name" value="DUF72"/>
    <property type="match status" value="1"/>
</dbReference>
<dbReference type="Gene3D" id="3.20.20.410">
    <property type="entry name" value="Protein of unknown function UPF0759"/>
    <property type="match status" value="1"/>
</dbReference>
<evidence type="ECO:0000256" key="1">
    <source>
        <dbReference type="SAM" id="MobiDB-lite"/>
    </source>
</evidence>
<accession>A0ABV7H5D6</accession>
<comment type="caution">
    <text evidence="2">The sequence shown here is derived from an EMBL/GenBank/DDBJ whole genome shotgun (WGS) entry which is preliminary data.</text>
</comment>
<reference evidence="3" key="1">
    <citation type="journal article" date="2019" name="Int. J. Syst. Evol. Microbiol.">
        <title>The Global Catalogue of Microorganisms (GCM) 10K type strain sequencing project: providing services to taxonomists for standard genome sequencing and annotation.</title>
        <authorList>
            <consortium name="The Broad Institute Genomics Platform"/>
            <consortium name="The Broad Institute Genome Sequencing Center for Infectious Disease"/>
            <person name="Wu L."/>
            <person name="Ma J."/>
        </authorList>
    </citation>
    <scope>NUCLEOTIDE SEQUENCE [LARGE SCALE GENOMIC DNA]</scope>
    <source>
        <strain evidence="3">KCTC 52168</strain>
    </source>
</reference>
<gene>
    <name evidence="2" type="ORF">ACFOEN_08940</name>
</gene>
<evidence type="ECO:0000313" key="3">
    <source>
        <dbReference type="Proteomes" id="UP001595556"/>
    </source>
</evidence>
<protein>
    <submittedName>
        <fullName evidence="2">DUF72 domain-containing protein</fullName>
    </submittedName>
</protein>
<dbReference type="InterPro" id="IPR002763">
    <property type="entry name" value="DUF72"/>
</dbReference>
<dbReference type="PANTHER" id="PTHR30348:SF4">
    <property type="entry name" value="DUF72 DOMAIN-CONTAINING PROTEIN"/>
    <property type="match status" value="1"/>
</dbReference>
<evidence type="ECO:0000313" key="2">
    <source>
        <dbReference type="EMBL" id="MFC3147766.1"/>
    </source>
</evidence>
<dbReference type="SUPFAM" id="SSF117396">
    <property type="entry name" value="TM1631-like"/>
    <property type="match status" value="1"/>
</dbReference>
<feature type="region of interest" description="Disordered" evidence="1">
    <location>
        <begin position="1"/>
        <end position="52"/>
    </location>
</feature>